<name>A0AC61U7J2_9MICO</name>
<reference evidence="1" key="1">
    <citation type="submission" date="2021-11" db="EMBL/GenBank/DDBJ databases">
        <title>Study of the species diversity of bacterial strains isolated from a unique natural object - Shulgan-Tash cave (Bashkiria).</title>
        <authorList>
            <person name="Sazanova A.L."/>
            <person name="Chirak E.R."/>
            <person name="Safronova V.I."/>
        </authorList>
    </citation>
    <scope>NUCLEOTIDE SEQUENCE</scope>
    <source>
        <strain evidence="1">P1</strain>
    </source>
</reference>
<accession>A0AC61U7J2</accession>
<evidence type="ECO:0000313" key="2">
    <source>
        <dbReference type="Proteomes" id="UP001059663"/>
    </source>
</evidence>
<gene>
    <name evidence="1" type="primary">dxr</name>
    <name evidence="1" type="ORF">LP422_07115</name>
</gene>
<dbReference type="EMBL" id="CP087977">
    <property type="protein sequence ID" value="UUZ45741.1"/>
    <property type="molecule type" value="Genomic_DNA"/>
</dbReference>
<protein>
    <submittedName>
        <fullName evidence="1">1-deoxy-D-xylulose-5-phosphate reductoisomerase</fullName>
        <ecNumber evidence="1">1.1.1.267</ecNumber>
    </submittedName>
</protein>
<proteinExistence type="predicted"/>
<evidence type="ECO:0000313" key="1">
    <source>
        <dbReference type="EMBL" id="UUZ45741.1"/>
    </source>
</evidence>
<dbReference type="EC" id="1.1.1.267" evidence="1"/>
<organism evidence="1 2">
    <name type="scientific">Janibacter limosus</name>
    <dbReference type="NCBI Taxonomy" id="53458"/>
    <lineage>
        <taxon>Bacteria</taxon>
        <taxon>Bacillati</taxon>
        <taxon>Actinomycetota</taxon>
        <taxon>Actinomycetes</taxon>
        <taxon>Micrococcales</taxon>
        <taxon>Intrasporangiaceae</taxon>
        <taxon>Janibacter</taxon>
    </lineage>
</organism>
<keyword evidence="1" id="KW-0560">Oxidoreductase</keyword>
<dbReference type="Proteomes" id="UP001059663">
    <property type="component" value="Chromosome"/>
</dbReference>
<sequence>MSTRVTLPGSTGSIGTRGLQVIEAHPDRFEVEVLSGGSNIGLLAEQAARHLPSLVAAATGTREELTAAIAAAADAAGVTGYAPQVIVGEEAATEAAAAPTDVVLNGITGAIGLRPTLAALRSGARLAPANKESLIIGGPIVRELAAPDQIVPVDSEHSAIARALRSGRADEVRKLVVTASGGPFRGMDRDALREVTPAAALKHPNFAMGRVITTNSATLVNKGLELIEAHLLFDVPMDRIEAVVHPQQIIHSMVEFHDGAVIAQLGLPTMLAPIALGLSWPERLTDVETPVDWTRAQDWRFEPLDHAAFPAVRLAQQVGAAGGTHPAVYNAANEVGVDAFHDGLCRFTDIVDTIAEVVDRHDGGQFDAHTVDGVLAADAWARAEAASILGG</sequence>